<dbReference type="Pfam" id="PF01797">
    <property type="entry name" value="Y1_Tnp"/>
    <property type="match status" value="1"/>
</dbReference>
<dbReference type="GO" id="GO:0003677">
    <property type="term" value="F:DNA binding"/>
    <property type="evidence" value="ECO:0007669"/>
    <property type="project" value="InterPro"/>
</dbReference>
<sequence>MNLGRPKREWHPSKYYHVIGKATRKDALFRNAEDKTFFLQLVNEAHQKSPIELLSYCFMKTHYHLQLRTQYQSLTKLMGPINRSYAKYYNKKYELRGPLFVDRFKSIENGGVDGILRVSRYIHDNPRKFTSKVENYKWSSIQYYLPNPTNHHVSPPDFIDIQTILNHFSGTLNEQKKAYLFWCRFKGL</sequence>
<dbReference type="GO" id="GO:0006313">
    <property type="term" value="P:DNA transposition"/>
    <property type="evidence" value="ECO:0007669"/>
    <property type="project" value="InterPro"/>
</dbReference>
<dbReference type="Proteomes" id="UP000248214">
    <property type="component" value="Unassembled WGS sequence"/>
</dbReference>
<proteinExistence type="predicted"/>
<dbReference type="EMBL" id="PDOD01000003">
    <property type="protein sequence ID" value="PYZ92677.1"/>
    <property type="molecule type" value="Genomic_DNA"/>
</dbReference>
<dbReference type="SMART" id="SM01321">
    <property type="entry name" value="Y1_Tnp"/>
    <property type="match status" value="1"/>
</dbReference>
<dbReference type="AlphaFoldDB" id="A0A323TGI9"/>
<dbReference type="InterPro" id="IPR002686">
    <property type="entry name" value="Transposase_17"/>
</dbReference>
<reference evidence="2 3" key="1">
    <citation type="submission" date="2017-10" db="EMBL/GenBank/DDBJ databases">
        <title>Bacillus sp. nov., a halophilic bacterium isolated from a Keqin Lake.</title>
        <authorList>
            <person name="Wang H."/>
        </authorList>
    </citation>
    <scope>NUCLEOTIDE SEQUENCE [LARGE SCALE GENOMIC DNA]</scope>
    <source>
        <strain evidence="2 3">KQ-12</strain>
    </source>
</reference>
<evidence type="ECO:0000313" key="3">
    <source>
        <dbReference type="Proteomes" id="UP000248214"/>
    </source>
</evidence>
<dbReference type="InterPro" id="IPR036515">
    <property type="entry name" value="Transposase_17_sf"/>
</dbReference>
<comment type="caution">
    <text evidence="2">The sequence shown here is derived from an EMBL/GenBank/DDBJ whole genome shotgun (WGS) entry which is preliminary data.</text>
</comment>
<dbReference type="PANTHER" id="PTHR34322:SF2">
    <property type="entry name" value="TRANSPOSASE IS200-LIKE DOMAIN-CONTAINING PROTEIN"/>
    <property type="match status" value="1"/>
</dbReference>
<feature type="domain" description="Transposase IS200-like" evidence="1">
    <location>
        <begin position="11"/>
        <end position="125"/>
    </location>
</feature>
<accession>A0A323TGI9</accession>
<dbReference type="PANTHER" id="PTHR34322">
    <property type="entry name" value="TRANSPOSASE, Y1_TNP DOMAIN-CONTAINING"/>
    <property type="match status" value="1"/>
</dbReference>
<organism evidence="2 3">
    <name type="scientific">Salipaludibacillus keqinensis</name>
    <dbReference type="NCBI Taxonomy" id="2045207"/>
    <lineage>
        <taxon>Bacteria</taxon>
        <taxon>Bacillati</taxon>
        <taxon>Bacillota</taxon>
        <taxon>Bacilli</taxon>
        <taxon>Bacillales</taxon>
        <taxon>Bacillaceae</taxon>
    </lineage>
</organism>
<name>A0A323TGI9_9BACI</name>
<evidence type="ECO:0000259" key="1">
    <source>
        <dbReference type="SMART" id="SM01321"/>
    </source>
</evidence>
<protein>
    <submittedName>
        <fullName evidence="2">Transposase</fullName>
    </submittedName>
</protein>
<gene>
    <name evidence="2" type="ORF">CR194_13530</name>
</gene>
<dbReference type="SUPFAM" id="SSF143422">
    <property type="entry name" value="Transposase IS200-like"/>
    <property type="match status" value="1"/>
</dbReference>
<keyword evidence="3" id="KW-1185">Reference proteome</keyword>
<dbReference type="Gene3D" id="3.30.70.1290">
    <property type="entry name" value="Transposase IS200-like"/>
    <property type="match status" value="1"/>
</dbReference>
<dbReference type="GO" id="GO:0004803">
    <property type="term" value="F:transposase activity"/>
    <property type="evidence" value="ECO:0007669"/>
    <property type="project" value="InterPro"/>
</dbReference>
<evidence type="ECO:0000313" key="2">
    <source>
        <dbReference type="EMBL" id="PYZ92677.1"/>
    </source>
</evidence>